<accession>A0A426XSV7</accession>
<reference evidence="1 2" key="1">
    <citation type="journal article" date="2014" name="Agronomy (Basel)">
        <title>A Draft Genome Sequence for Ensete ventricosum, the Drought-Tolerant Tree Against Hunger.</title>
        <authorList>
            <person name="Harrison J."/>
            <person name="Moore K.A."/>
            <person name="Paszkiewicz K."/>
            <person name="Jones T."/>
            <person name="Grant M."/>
            <person name="Ambacheew D."/>
            <person name="Muzemil S."/>
            <person name="Studholme D.J."/>
        </authorList>
    </citation>
    <scope>NUCLEOTIDE SEQUENCE [LARGE SCALE GENOMIC DNA]</scope>
</reference>
<sequence length="138" mass="15474">MYHIPLRTITWRRRQGPRLKCARCVLKNGRRVRLRTVPRLVNEGDRVRLAPGRVGGYTKNAYSNAVFGYPYRLVADAPRRVTADEEKGRGNLLQPVDQPPVTSTCLIIGGVCTYNQGMSLKLGSHTRGCESVPLGRNR</sequence>
<dbReference type="AlphaFoldDB" id="A0A426XSV7"/>
<organism evidence="1 2">
    <name type="scientific">Ensete ventricosum</name>
    <name type="common">Abyssinian banana</name>
    <name type="synonym">Musa ensete</name>
    <dbReference type="NCBI Taxonomy" id="4639"/>
    <lineage>
        <taxon>Eukaryota</taxon>
        <taxon>Viridiplantae</taxon>
        <taxon>Streptophyta</taxon>
        <taxon>Embryophyta</taxon>
        <taxon>Tracheophyta</taxon>
        <taxon>Spermatophyta</taxon>
        <taxon>Magnoliopsida</taxon>
        <taxon>Liliopsida</taxon>
        <taxon>Zingiberales</taxon>
        <taxon>Musaceae</taxon>
        <taxon>Ensete</taxon>
    </lineage>
</organism>
<comment type="caution">
    <text evidence="1">The sequence shown here is derived from an EMBL/GenBank/DDBJ whole genome shotgun (WGS) entry which is preliminary data.</text>
</comment>
<evidence type="ECO:0000313" key="2">
    <source>
        <dbReference type="Proteomes" id="UP000287651"/>
    </source>
</evidence>
<proteinExistence type="predicted"/>
<name>A0A426XSV7_ENSVE</name>
<protein>
    <submittedName>
        <fullName evidence="1">Uncharacterized protein</fullName>
    </submittedName>
</protein>
<dbReference type="Proteomes" id="UP000287651">
    <property type="component" value="Unassembled WGS sequence"/>
</dbReference>
<evidence type="ECO:0000313" key="1">
    <source>
        <dbReference type="EMBL" id="RRT42550.1"/>
    </source>
</evidence>
<gene>
    <name evidence="1" type="ORF">B296_00057039</name>
</gene>
<dbReference type="EMBL" id="AMZH03017757">
    <property type="protein sequence ID" value="RRT42550.1"/>
    <property type="molecule type" value="Genomic_DNA"/>
</dbReference>